<reference evidence="1 2" key="1">
    <citation type="submission" date="2022-10" db="EMBL/GenBank/DDBJ databases">
        <title>High-quality genome sequences of two octocoral-associated bacteria, Endozoicomonas euniceicola EF212 and Endozoicomonas gorgoniicola PS125.</title>
        <authorList>
            <person name="Chiou Y.-J."/>
            <person name="Chen Y.-H."/>
        </authorList>
    </citation>
    <scope>NUCLEOTIDE SEQUENCE [LARGE SCALE GENOMIC DNA]</scope>
    <source>
        <strain evidence="1 2">PS125</strain>
    </source>
</reference>
<keyword evidence="2" id="KW-1185">Reference proteome</keyword>
<evidence type="ECO:0000313" key="2">
    <source>
        <dbReference type="Proteomes" id="UP001209854"/>
    </source>
</evidence>
<proteinExistence type="predicted"/>
<dbReference type="EMBL" id="JAPFCC010000001">
    <property type="protein sequence ID" value="MCW7555416.1"/>
    <property type="molecule type" value="Genomic_DNA"/>
</dbReference>
<name>A0ABT3N1B7_9GAMM</name>
<protein>
    <submittedName>
        <fullName evidence="1">Extracellular solute-binding protein</fullName>
    </submittedName>
</protein>
<dbReference type="Gene3D" id="3.40.190.10">
    <property type="entry name" value="Periplasmic binding protein-like II"/>
    <property type="match status" value="1"/>
</dbReference>
<dbReference type="SUPFAM" id="SSF53850">
    <property type="entry name" value="Periplasmic binding protein-like II"/>
    <property type="match status" value="1"/>
</dbReference>
<comment type="caution">
    <text evidence="1">The sequence shown here is derived from an EMBL/GenBank/DDBJ whole genome shotgun (WGS) entry which is preliminary data.</text>
</comment>
<dbReference type="InterPro" id="IPR006059">
    <property type="entry name" value="SBP"/>
</dbReference>
<organism evidence="1 2">
    <name type="scientific">Endozoicomonas gorgoniicola</name>
    <dbReference type="NCBI Taxonomy" id="1234144"/>
    <lineage>
        <taxon>Bacteria</taxon>
        <taxon>Pseudomonadati</taxon>
        <taxon>Pseudomonadota</taxon>
        <taxon>Gammaproteobacteria</taxon>
        <taxon>Oceanospirillales</taxon>
        <taxon>Endozoicomonadaceae</taxon>
        <taxon>Endozoicomonas</taxon>
    </lineage>
</organism>
<evidence type="ECO:0000313" key="1">
    <source>
        <dbReference type="EMBL" id="MCW7555416.1"/>
    </source>
</evidence>
<dbReference type="Pfam" id="PF13416">
    <property type="entry name" value="SBP_bac_8"/>
    <property type="match status" value="1"/>
</dbReference>
<gene>
    <name evidence="1" type="ORF">NX722_22875</name>
</gene>
<dbReference type="Proteomes" id="UP001209854">
    <property type="component" value="Unassembled WGS sequence"/>
</dbReference>
<dbReference type="RefSeq" id="WP_262565174.1">
    <property type="nucleotide sequence ID" value="NZ_JAPFCC010000001.1"/>
</dbReference>
<sequence>MECFASSEHYFHSKNNEVATVPYGGWWGGTLKDQMPEHSGKWGFFSFPAFEEGGNRATYIGGASLTIPSQSENGELAWEFIRNAIATKDNQVMMYKKYDLFPSYLPAFDDPYFEKGDPYFGGQKMARVLADMVPHINVSFNTEDGGEAGDYLLNAQSDILLEDAPVRASLEKAARSLQTATGRAIAN</sequence>
<accession>A0ABT3N1B7</accession>